<keyword evidence="4" id="KW-0969">Cilium</keyword>
<dbReference type="AlphaFoldDB" id="A0A813J6P7"/>
<evidence type="ECO:0000313" key="9">
    <source>
        <dbReference type="Proteomes" id="UP000626109"/>
    </source>
</evidence>
<dbReference type="Gene3D" id="1.20.1520.10">
    <property type="entry name" value="ADP-ribosylation factor-like 2-binding protein, domain"/>
    <property type="match status" value="1"/>
</dbReference>
<evidence type="ECO:0000256" key="3">
    <source>
        <dbReference type="ARBA" id="ARBA00022490"/>
    </source>
</evidence>
<protein>
    <recommendedName>
        <fullName evidence="6">BART domain-containing protein</fullName>
    </recommendedName>
</protein>
<dbReference type="EMBL" id="CAJNNW010020603">
    <property type="protein sequence ID" value="CAE8666499.1"/>
    <property type="molecule type" value="Genomic_DNA"/>
</dbReference>
<dbReference type="InterPro" id="IPR042541">
    <property type="entry name" value="BART_sf"/>
</dbReference>
<evidence type="ECO:0000313" key="8">
    <source>
        <dbReference type="EMBL" id="CAE8666499.1"/>
    </source>
</evidence>
<keyword evidence="3" id="KW-0963">Cytoplasm</keyword>
<keyword evidence="10" id="KW-1185">Reference proteome</keyword>
<evidence type="ECO:0000259" key="6">
    <source>
        <dbReference type="Pfam" id="PF11527"/>
    </source>
</evidence>
<dbReference type="Proteomes" id="UP000626109">
    <property type="component" value="Unassembled WGS sequence"/>
</dbReference>
<evidence type="ECO:0000256" key="4">
    <source>
        <dbReference type="ARBA" id="ARBA00023069"/>
    </source>
</evidence>
<evidence type="ECO:0000256" key="5">
    <source>
        <dbReference type="ARBA" id="ARBA00023273"/>
    </source>
</evidence>
<dbReference type="GO" id="GO:0005737">
    <property type="term" value="C:cytoplasm"/>
    <property type="evidence" value="ECO:0007669"/>
    <property type="project" value="UniProtKB-SubCell"/>
</dbReference>
<feature type="domain" description="BART" evidence="6">
    <location>
        <begin position="21"/>
        <end position="119"/>
    </location>
</feature>
<organism evidence="8 9">
    <name type="scientific">Polarella glacialis</name>
    <name type="common">Dinoflagellate</name>
    <dbReference type="NCBI Taxonomy" id="89957"/>
    <lineage>
        <taxon>Eukaryota</taxon>
        <taxon>Sar</taxon>
        <taxon>Alveolata</taxon>
        <taxon>Dinophyceae</taxon>
        <taxon>Suessiales</taxon>
        <taxon>Suessiaceae</taxon>
        <taxon>Polarella</taxon>
    </lineage>
</organism>
<evidence type="ECO:0000256" key="2">
    <source>
        <dbReference type="ARBA" id="ARBA00004496"/>
    </source>
</evidence>
<dbReference type="InterPro" id="IPR023379">
    <property type="entry name" value="BART_dom"/>
</dbReference>
<dbReference type="GO" id="GO:0005929">
    <property type="term" value="C:cilium"/>
    <property type="evidence" value="ECO:0007669"/>
    <property type="project" value="UniProtKB-SubCell"/>
</dbReference>
<evidence type="ECO:0000256" key="1">
    <source>
        <dbReference type="ARBA" id="ARBA00004138"/>
    </source>
</evidence>
<name>A0A813J6P7_POLGL</name>
<keyword evidence="5" id="KW-0966">Cell projection</keyword>
<proteinExistence type="predicted"/>
<gene>
    <name evidence="7" type="ORF">PGLA1383_LOCUS32878</name>
    <name evidence="8" type="ORF">PGLA2088_LOCUS16296</name>
</gene>
<comment type="subcellular location">
    <subcellularLocation>
        <location evidence="1">Cell projection</location>
        <location evidence="1">Cilium</location>
    </subcellularLocation>
    <subcellularLocation>
        <location evidence="2">Cytoplasm</location>
    </subcellularLocation>
</comment>
<evidence type="ECO:0000313" key="7">
    <source>
        <dbReference type="EMBL" id="CAE8615162.1"/>
    </source>
</evidence>
<evidence type="ECO:0000313" key="10">
    <source>
        <dbReference type="Proteomes" id="UP000654075"/>
    </source>
</evidence>
<dbReference type="Pfam" id="PF11527">
    <property type="entry name" value="ARL2_Bind_BART"/>
    <property type="match status" value="1"/>
</dbReference>
<sequence>MATGLALVEAFNEWHWASNCFHDHVVRFALKHRDDLTSSPGGEHSHLAHQLHEQFKEQLEGFVQSFLEHHGTTMEAFEAALQDNKDTDDLCTRMSIEVVVDELFSLLEYDAFHRTMLQALAHESSAGEEPRAAEAREALQALVEADVPEARAVVQALSEQRHKSEELYADSPAERLQVELPHGVSPGEELSVQSPDGQTLRVVVPEGLAEGQVFEVEYMPLRAS</sequence>
<dbReference type="OrthoDB" id="441243at2759"/>
<reference evidence="8" key="1">
    <citation type="submission" date="2021-02" db="EMBL/GenBank/DDBJ databases">
        <authorList>
            <person name="Dougan E. K."/>
            <person name="Rhodes N."/>
            <person name="Thang M."/>
            <person name="Chan C."/>
        </authorList>
    </citation>
    <scope>NUCLEOTIDE SEQUENCE</scope>
</reference>
<accession>A0A813J6P7</accession>
<comment type="caution">
    <text evidence="8">The sequence shown here is derived from an EMBL/GenBank/DDBJ whole genome shotgun (WGS) entry which is preliminary data.</text>
</comment>
<dbReference type="Proteomes" id="UP000654075">
    <property type="component" value="Unassembled WGS sequence"/>
</dbReference>
<dbReference type="EMBL" id="CAJNNV010025574">
    <property type="protein sequence ID" value="CAE8615162.1"/>
    <property type="molecule type" value="Genomic_DNA"/>
</dbReference>